<dbReference type="PROSITE" id="PS50192">
    <property type="entry name" value="T_SNARE"/>
    <property type="match status" value="1"/>
</dbReference>
<dbReference type="GO" id="GO:0006886">
    <property type="term" value="P:intracellular protein transport"/>
    <property type="evidence" value="ECO:0007669"/>
    <property type="project" value="InterPro"/>
</dbReference>
<dbReference type="Proteomes" id="UP001165080">
    <property type="component" value="Unassembled WGS sequence"/>
</dbReference>
<keyword evidence="2" id="KW-0653">Protein transport</keyword>
<proteinExistence type="inferred from homology"/>
<keyword evidence="4" id="KW-1133">Transmembrane helix</keyword>
<dbReference type="GO" id="GO:0012505">
    <property type="term" value="C:endomembrane system"/>
    <property type="evidence" value="ECO:0007669"/>
    <property type="project" value="TreeGrafter"/>
</dbReference>
<evidence type="ECO:0000256" key="3">
    <source>
        <dbReference type="SAM" id="MobiDB-lite"/>
    </source>
</evidence>
<evidence type="ECO:0000313" key="6">
    <source>
        <dbReference type="EMBL" id="GLC56266.1"/>
    </source>
</evidence>
<dbReference type="Pfam" id="PF14523">
    <property type="entry name" value="Syntaxin_2"/>
    <property type="match status" value="1"/>
</dbReference>
<dbReference type="InterPro" id="IPR045242">
    <property type="entry name" value="Syntaxin"/>
</dbReference>
<dbReference type="InterPro" id="IPR010989">
    <property type="entry name" value="SNARE"/>
</dbReference>
<dbReference type="InterPro" id="IPR000727">
    <property type="entry name" value="T_SNARE_dom"/>
</dbReference>
<feature type="region of interest" description="Disordered" evidence="3">
    <location>
        <begin position="96"/>
        <end position="153"/>
    </location>
</feature>
<dbReference type="GO" id="GO:0048278">
    <property type="term" value="P:vesicle docking"/>
    <property type="evidence" value="ECO:0007669"/>
    <property type="project" value="TreeGrafter"/>
</dbReference>
<dbReference type="Gene3D" id="1.20.58.70">
    <property type="match status" value="1"/>
</dbReference>
<dbReference type="InterPro" id="IPR006012">
    <property type="entry name" value="Syntaxin/epimorphin_CS"/>
</dbReference>
<feature type="region of interest" description="Disordered" evidence="3">
    <location>
        <begin position="41"/>
        <end position="68"/>
    </location>
</feature>
<dbReference type="CDD" id="cd15840">
    <property type="entry name" value="SNARE_Qa"/>
    <property type="match status" value="1"/>
</dbReference>
<feature type="transmembrane region" description="Helical" evidence="4">
    <location>
        <begin position="245"/>
        <end position="263"/>
    </location>
</feature>
<name>A0A9W6F5C5_9CHLO</name>
<dbReference type="PANTHER" id="PTHR19957:SF38">
    <property type="entry name" value="LD27581P"/>
    <property type="match status" value="1"/>
</dbReference>
<organism evidence="6 7">
    <name type="scientific">Pleodorina starrii</name>
    <dbReference type="NCBI Taxonomy" id="330485"/>
    <lineage>
        <taxon>Eukaryota</taxon>
        <taxon>Viridiplantae</taxon>
        <taxon>Chlorophyta</taxon>
        <taxon>core chlorophytes</taxon>
        <taxon>Chlorophyceae</taxon>
        <taxon>CS clade</taxon>
        <taxon>Chlamydomonadales</taxon>
        <taxon>Volvocaceae</taxon>
        <taxon>Pleodorina</taxon>
    </lineage>
</organism>
<feature type="domain" description="T-SNARE coiled-coil homology" evidence="5">
    <location>
        <begin position="171"/>
        <end position="233"/>
    </location>
</feature>
<evidence type="ECO:0000256" key="1">
    <source>
        <dbReference type="ARBA" id="ARBA00009063"/>
    </source>
</evidence>
<dbReference type="Gene3D" id="1.20.5.110">
    <property type="match status" value="1"/>
</dbReference>
<comment type="similarity">
    <text evidence="1">Belongs to the syntaxin family.</text>
</comment>
<reference evidence="6 7" key="1">
    <citation type="journal article" date="2023" name="Commun. Biol.">
        <title>Reorganization of the ancestral sex-determining regions during the evolution of trioecy in Pleodorina starrii.</title>
        <authorList>
            <person name="Takahashi K."/>
            <person name="Suzuki S."/>
            <person name="Kawai-Toyooka H."/>
            <person name="Yamamoto K."/>
            <person name="Hamaji T."/>
            <person name="Ootsuki R."/>
            <person name="Yamaguchi H."/>
            <person name="Kawachi M."/>
            <person name="Higashiyama T."/>
            <person name="Nozaki H."/>
        </authorList>
    </citation>
    <scope>NUCLEOTIDE SEQUENCE [LARGE SCALE GENOMIC DNA]</scope>
    <source>
        <strain evidence="6 7">NIES-4479</strain>
    </source>
</reference>
<evidence type="ECO:0000259" key="5">
    <source>
        <dbReference type="PROSITE" id="PS50192"/>
    </source>
</evidence>
<sequence>MVDKLGTAKDTLEHRHAIADVNVTIQELAKTIKEKLTALHDGAPAAPGRPGGSAGAAGLGAGSPPPEQQLKTKRLLQDFANILQDYKSVQRIAAEREAASLPRQPPSSRRGPAGGWGEPSARTPLLGADGGVAAGPSASAPREDDIEAAVRKQAQQQAEVASLEDSVRYHEALIEERDAGIAEIQRQIGEVNEMFQDLAVLIADQGEQLQTVDTHITSVAERVKEGQQELVAASRSSRAVRNRCLWLWLLAAVVVSVLLIILLT</sequence>
<evidence type="ECO:0000256" key="4">
    <source>
        <dbReference type="SAM" id="Phobius"/>
    </source>
</evidence>
<gene>
    <name evidence="6" type="primary">PLEST008881</name>
    <name evidence="6" type="ORF">PLESTB_001086200</name>
</gene>
<keyword evidence="4" id="KW-0472">Membrane</keyword>
<dbReference type="GO" id="GO:0000149">
    <property type="term" value="F:SNARE binding"/>
    <property type="evidence" value="ECO:0007669"/>
    <property type="project" value="TreeGrafter"/>
</dbReference>
<dbReference type="GO" id="GO:0031201">
    <property type="term" value="C:SNARE complex"/>
    <property type="evidence" value="ECO:0007669"/>
    <property type="project" value="TreeGrafter"/>
</dbReference>
<dbReference type="GO" id="GO:0005484">
    <property type="term" value="F:SNAP receptor activity"/>
    <property type="evidence" value="ECO:0007669"/>
    <property type="project" value="InterPro"/>
</dbReference>
<protein>
    <recommendedName>
        <fullName evidence="5">t-SNARE coiled-coil homology domain-containing protein</fullName>
    </recommendedName>
</protein>
<dbReference type="GO" id="GO:0006906">
    <property type="term" value="P:vesicle fusion"/>
    <property type="evidence" value="ECO:0007669"/>
    <property type="project" value="TreeGrafter"/>
</dbReference>
<accession>A0A9W6F5C5</accession>
<evidence type="ECO:0000313" key="7">
    <source>
        <dbReference type="Proteomes" id="UP001165080"/>
    </source>
</evidence>
<dbReference type="SMART" id="SM00397">
    <property type="entry name" value="t_SNARE"/>
    <property type="match status" value="1"/>
</dbReference>
<evidence type="ECO:0000256" key="2">
    <source>
        <dbReference type="ARBA" id="ARBA00022927"/>
    </source>
</evidence>
<dbReference type="InterPro" id="IPR006011">
    <property type="entry name" value="Syntaxin_N"/>
</dbReference>
<dbReference type="EMBL" id="BRXU01000015">
    <property type="protein sequence ID" value="GLC56266.1"/>
    <property type="molecule type" value="Genomic_DNA"/>
</dbReference>
<dbReference type="Pfam" id="PF05739">
    <property type="entry name" value="SNARE"/>
    <property type="match status" value="1"/>
</dbReference>
<dbReference type="SUPFAM" id="SSF47661">
    <property type="entry name" value="t-snare proteins"/>
    <property type="match status" value="1"/>
</dbReference>
<comment type="caution">
    <text evidence="6">The sequence shown here is derived from an EMBL/GenBank/DDBJ whole genome shotgun (WGS) entry which is preliminary data.</text>
</comment>
<keyword evidence="7" id="KW-1185">Reference proteome</keyword>
<keyword evidence="2" id="KW-0813">Transport</keyword>
<dbReference type="PANTHER" id="PTHR19957">
    <property type="entry name" value="SYNTAXIN"/>
    <property type="match status" value="1"/>
</dbReference>
<feature type="compositionally biased region" description="Gly residues" evidence="3">
    <location>
        <begin position="49"/>
        <end position="61"/>
    </location>
</feature>
<dbReference type="AlphaFoldDB" id="A0A9W6F5C5"/>
<keyword evidence="4" id="KW-0812">Transmembrane</keyword>
<dbReference type="PROSITE" id="PS00914">
    <property type="entry name" value="SYNTAXIN"/>
    <property type="match status" value="1"/>
</dbReference>